<dbReference type="PANTHER" id="PTHR44329">
    <property type="entry name" value="SERINE/THREONINE-PROTEIN KINASE TNNI3K-RELATED"/>
    <property type="match status" value="1"/>
</dbReference>
<dbReference type="SUPFAM" id="SSF56112">
    <property type="entry name" value="Protein kinase-like (PK-like)"/>
    <property type="match status" value="1"/>
</dbReference>
<sequence>MSETLEPPPSDSDDVVGSVGDLISLRDDQDEYQILAVPVRGGEGWTYQAQSRGGSLRAIKQLRRPVGAGPEWPPHAEVRRWHDVVEPLQTEKSPHLVRVIGVFAGPPPCAPNTRPASSARCVYVVMEWVEGSTLDDSVREGRQPLRHLVRAVRDLGEAVRVLHSETRMDGSPTLHLDIKPANCIVTRERGLVLVDTGTMRRAGEDADPRRPHTPGFVAPEYIDDPARRPTTHADVYALGAVLYFCLTRGEVPPATGVDGASAELRGVLRPAARRLAVPLRTLVPLVVGPLHPDPAHRPADVATWMHDLERVIAARPVTAAVTTAVVVVTAAVVGLGALAPSDAPPESAGAASFVPFGQTYAPFDAKQSVDVLRIVPPSGPERFEHLWGMHATGPPVCSSHVEFDVTLGDEDRSNGFGVAVAPRSEIRGDQPAGSSVQYEWVPASVPGGPNSRVRPASLPGGAWNGRTARVDAPDVGTRRHISVDAVGTSMSVALDGGTPATFATETEECGVAAIRVWGTAALIENVRVGPAQ</sequence>
<dbReference type="GO" id="GO:0016301">
    <property type="term" value="F:kinase activity"/>
    <property type="evidence" value="ECO:0007669"/>
    <property type="project" value="UniProtKB-KW"/>
</dbReference>
<organism evidence="3 4">
    <name type="scientific">Actinomycetospora lemnae</name>
    <dbReference type="NCBI Taxonomy" id="3019891"/>
    <lineage>
        <taxon>Bacteria</taxon>
        <taxon>Bacillati</taxon>
        <taxon>Actinomycetota</taxon>
        <taxon>Actinomycetes</taxon>
        <taxon>Pseudonocardiales</taxon>
        <taxon>Pseudonocardiaceae</taxon>
        <taxon>Actinomycetospora</taxon>
    </lineage>
</organism>
<evidence type="ECO:0000313" key="4">
    <source>
        <dbReference type="Proteomes" id="UP001300763"/>
    </source>
</evidence>
<keyword evidence="3" id="KW-0808">Transferase</keyword>
<name>A0ABT5SV35_9PSEU</name>
<dbReference type="InterPro" id="IPR011009">
    <property type="entry name" value="Kinase-like_dom_sf"/>
</dbReference>
<feature type="region of interest" description="Disordered" evidence="1">
    <location>
        <begin position="202"/>
        <end position="224"/>
    </location>
</feature>
<dbReference type="Gene3D" id="1.10.510.10">
    <property type="entry name" value="Transferase(Phosphotransferase) domain 1"/>
    <property type="match status" value="1"/>
</dbReference>
<feature type="domain" description="Protein kinase" evidence="2">
    <location>
        <begin position="32"/>
        <end position="309"/>
    </location>
</feature>
<keyword evidence="4" id="KW-1185">Reference proteome</keyword>
<proteinExistence type="predicted"/>
<keyword evidence="3" id="KW-0418">Kinase</keyword>
<evidence type="ECO:0000259" key="2">
    <source>
        <dbReference type="PROSITE" id="PS50011"/>
    </source>
</evidence>
<gene>
    <name evidence="3" type="ORF">PGB27_14585</name>
</gene>
<dbReference type="EMBL" id="JAQZAO010000005">
    <property type="protein sequence ID" value="MDD7966561.1"/>
    <property type="molecule type" value="Genomic_DNA"/>
</dbReference>
<dbReference type="Proteomes" id="UP001300763">
    <property type="component" value="Unassembled WGS sequence"/>
</dbReference>
<evidence type="ECO:0000256" key="1">
    <source>
        <dbReference type="SAM" id="MobiDB-lite"/>
    </source>
</evidence>
<dbReference type="RefSeq" id="WP_274201066.1">
    <property type="nucleotide sequence ID" value="NZ_JAQZAO010000005.1"/>
</dbReference>
<dbReference type="Pfam" id="PF00069">
    <property type="entry name" value="Pkinase"/>
    <property type="match status" value="1"/>
</dbReference>
<dbReference type="SMART" id="SM00220">
    <property type="entry name" value="S_TKc"/>
    <property type="match status" value="1"/>
</dbReference>
<dbReference type="InterPro" id="IPR051681">
    <property type="entry name" value="Ser/Thr_Kinases-Pseudokinases"/>
</dbReference>
<accession>A0ABT5SV35</accession>
<dbReference type="PROSITE" id="PS50011">
    <property type="entry name" value="PROTEIN_KINASE_DOM"/>
    <property type="match status" value="1"/>
</dbReference>
<evidence type="ECO:0000313" key="3">
    <source>
        <dbReference type="EMBL" id="MDD7966561.1"/>
    </source>
</evidence>
<dbReference type="InterPro" id="IPR000719">
    <property type="entry name" value="Prot_kinase_dom"/>
</dbReference>
<protein>
    <submittedName>
        <fullName evidence="3">Protein kinase</fullName>
    </submittedName>
</protein>
<reference evidence="3 4" key="1">
    <citation type="submission" date="2023-02" db="EMBL/GenBank/DDBJ databases">
        <title>Genome sequencing required for Actinomycetospora new species description.</title>
        <authorList>
            <person name="Saimee Y."/>
            <person name="Duangmal K."/>
        </authorList>
    </citation>
    <scope>NUCLEOTIDE SEQUENCE [LARGE SCALE GENOMIC DNA]</scope>
    <source>
        <strain evidence="3 4">DW7H6</strain>
    </source>
</reference>
<comment type="caution">
    <text evidence="3">The sequence shown here is derived from an EMBL/GenBank/DDBJ whole genome shotgun (WGS) entry which is preliminary data.</text>
</comment>